<evidence type="ECO:0000256" key="1">
    <source>
        <dbReference type="ARBA" id="ARBA00022475"/>
    </source>
</evidence>
<dbReference type="AlphaFoldDB" id="A0A7G9T3T5"/>
<feature type="compositionally biased region" description="Polar residues" evidence="8">
    <location>
        <begin position="64"/>
        <end position="87"/>
    </location>
</feature>
<reference evidence="9 10" key="1">
    <citation type="submission" date="2020-08" db="EMBL/GenBank/DDBJ databases">
        <title>Genome sequence of Weissella diestrammenae KACC 16890T.</title>
        <authorList>
            <person name="Hyun D.-W."/>
            <person name="Bae J.-W."/>
        </authorList>
    </citation>
    <scope>NUCLEOTIDE SEQUENCE [LARGE SCALE GENOMIC DNA]</scope>
    <source>
        <strain evidence="9 10">KACC 16890</strain>
    </source>
</reference>
<dbReference type="Proteomes" id="UP000515800">
    <property type="component" value="Chromosome"/>
</dbReference>
<evidence type="ECO:0000256" key="4">
    <source>
        <dbReference type="ARBA" id="ARBA00023136"/>
    </source>
</evidence>
<dbReference type="GO" id="GO:0008932">
    <property type="term" value="F:lytic endotransglycosylase activity"/>
    <property type="evidence" value="ECO:0007669"/>
    <property type="project" value="UniProtKB-UniRule"/>
</dbReference>
<dbReference type="NCBIfam" id="TIGR00247">
    <property type="entry name" value="endolytic transglycosylase MltG"/>
    <property type="match status" value="1"/>
</dbReference>
<dbReference type="GO" id="GO:0071555">
    <property type="term" value="P:cell wall organization"/>
    <property type="evidence" value="ECO:0007669"/>
    <property type="project" value="UniProtKB-KW"/>
</dbReference>
<dbReference type="PANTHER" id="PTHR30518:SF2">
    <property type="entry name" value="ENDOLYTIC MUREIN TRANSGLYCOSYLASE"/>
    <property type="match status" value="1"/>
</dbReference>
<feature type="transmembrane region" description="Helical" evidence="7">
    <location>
        <begin position="100"/>
        <end position="120"/>
    </location>
</feature>
<dbReference type="InterPro" id="IPR003770">
    <property type="entry name" value="MLTG-like"/>
</dbReference>
<evidence type="ECO:0000256" key="6">
    <source>
        <dbReference type="ARBA" id="ARBA00023316"/>
    </source>
</evidence>
<dbReference type="GO" id="GO:0009252">
    <property type="term" value="P:peptidoglycan biosynthetic process"/>
    <property type="evidence" value="ECO:0007669"/>
    <property type="project" value="UniProtKB-UniRule"/>
</dbReference>
<feature type="site" description="Important for catalytic activity" evidence="7">
    <location>
        <position position="331"/>
    </location>
</feature>
<protein>
    <recommendedName>
        <fullName evidence="7">Endolytic murein transglycosylase</fullName>
        <ecNumber evidence="7">4.2.2.29</ecNumber>
    </recommendedName>
    <alternativeName>
        <fullName evidence="7">Peptidoglycan lytic transglycosylase</fullName>
    </alternativeName>
    <alternativeName>
        <fullName evidence="7">Peptidoglycan polymerization terminase</fullName>
    </alternativeName>
</protein>
<feature type="compositionally biased region" description="Low complexity" evidence="8">
    <location>
        <begin position="45"/>
        <end position="54"/>
    </location>
</feature>
<dbReference type="Pfam" id="PF02618">
    <property type="entry name" value="YceG"/>
    <property type="match status" value="1"/>
</dbReference>
<gene>
    <name evidence="7 9" type="primary">mltG</name>
    <name evidence="9" type="ORF">H9L19_04910</name>
</gene>
<dbReference type="GO" id="GO:0005886">
    <property type="term" value="C:plasma membrane"/>
    <property type="evidence" value="ECO:0007669"/>
    <property type="project" value="UniProtKB-SubCell"/>
</dbReference>
<keyword evidence="5 7" id="KW-0456">Lyase</keyword>
<name>A0A7G9T3T5_9LACO</name>
<dbReference type="RefSeq" id="WP_187528595.1">
    <property type="nucleotide sequence ID" value="NZ_CP060724.1"/>
</dbReference>
<keyword evidence="2 7" id="KW-0812">Transmembrane</keyword>
<evidence type="ECO:0000313" key="9">
    <source>
        <dbReference type="EMBL" id="QNN74760.1"/>
    </source>
</evidence>
<comment type="subcellular location">
    <subcellularLocation>
        <location evidence="7">Cell membrane</location>
        <topology evidence="7">Single-pass membrane protein</topology>
    </subcellularLocation>
</comment>
<evidence type="ECO:0000256" key="7">
    <source>
        <dbReference type="HAMAP-Rule" id="MF_02065"/>
    </source>
</evidence>
<keyword evidence="3 7" id="KW-1133">Transmembrane helix</keyword>
<keyword evidence="4 7" id="KW-0472">Membrane</keyword>
<evidence type="ECO:0000256" key="8">
    <source>
        <dbReference type="SAM" id="MobiDB-lite"/>
    </source>
</evidence>
<comment type="function">
    <text evidence="7">Functions as a peptidoglycan terminase that cleaves nascent peptidoglycan strands endolytically to terminate their elongation.</text>
</comment>
<sequence>MPFEPRNARYKEKKRLLGKHQSVNQKASQNDPVEAQHVPDSKTIQPTTPNTQTNDKPALHEQQVARQANRPQRASKSTSVNQPVQQTKKPRRAKKRGRKIFLMLVVLMMLVGGGVAYYFVTVNQYQAVNVKNKTMQPVHVAPGSSAKQIGKLLAQKKLIHSSLAFNHYLRTHTTSDLRAGYYRFNQTMSLAEIINQLQIGGADAPINAKHMVAMTEGETIDSFVKKVDKTGKFTAEEFLTALKDQSFMDRLAQKYPQLLQSAMAAKDVRYRLEGYLYPATYNFDAYQNVYELISAMVAKTNTELMPYFSKIEKQKLTVQQAITLASIIQGEGVGDKDMRKIAGVFLNRISINMPIQSDVTVKYALQTDKVNLSNTDVQVDSPYNLYQKSGFGPGPFNNPSLQAVKAVLNATERDEKYLYFVANLKTGEIIYSKNQAAHDAAVEKFDASNQAMETSHSK</sequence>
<comment type="similarity">
    <text evidence="7">Belongs to the transglycosylase MltG family.</text>
</comment>
<dbReference type="KEGG" id="wdi:H9L19_04910"/>
<dbReference type="Gene3D" id="3.30.1490.480">
    <property type="entry name" value="Endolytic murein transglycosylase"/>
    <property type="match status" value="1"/>
</dbReference>
<accession>A0A7G9T3T5</accession>
<dbReference type="EMBL" id="CP060724">
    <property type="protein sequence ID" value="QNN74760.1"/>
    <property type="molecule type" value="Genomic_DNA"/>
</dbReference>
<evidence type="ECO:0000256" key="3">
    <source>
        <dbReference type="ARBA" id="ARBA00022989"/>
    </source>
</evidence>
<evidence type="ECO:0000256" key="5">
    <source>
        <dbReference type="ARBA" id="ARBA00023239"/>
    </source>
</evidence>
<feature type="region of interest" description="Disordered" evidence="8">
    <location>
        <begin position="1"/>
        <end position="93"/>
    </location>
</feature>
<evidence type="ECO:0000256" key="2">
    <source>
        <dbReference type="ARBA" id="ARBA00022692"/>
    </source>
</evidence>
<dbReference type="HAMAP" id="MF_02065">
    <property type="entry name" value="MltG"/>
    <property type="match status" value="1"/>
</dbReference>
<dbReference type="PANTHER" id="PTHR30518">
    <property type="entry name" value="ENDOLYTIC MUREIN TRANSGLYCOSYLASE"/>
    <property type="match status" value="1"/>
</dbReference>
<evidence type="ECO:0000313" key="10">
    <source>
        <dbReference type="Proteomes" id="UP000515800"/>
    </source>
</evidence>
<proteinExistence type="inferred from homology"/>
<keyword evidence="6 7" id="KW-0961">Cell wall biogenesis/degradation</keyword>
<keyword evidence="1 7" id="KW-1003">Cell membrane</keyword>
<feature type="compositionally biased region" description="Basic and acidic residues" evidence="8">
    <location>
        <begin position="1"/>
        <end position="10"/>
    </location>
</feature>
<organism evidence="9 10">
    <name type="scientific">Weissella diestrammenae</name>
    <dbReference type="NCBI Taxonomy" id="1162633"/>
    <lineage>
        <taxon>Bacteria</taxon>
        <taxon>Bacillati</taxon>
        <taxon>Bacillota</taxon>
        <taxon>Bacilli</taxon>
        <taxon>Lactobacillales</taxon>
        <taxon>Lactobacillaceae</taxon>
        <taxon>Weissella</taxon>
    </lineage>
</organism>
<dbReference type="EC" id="4.2.2.29" evidence="7"/>
<comment type="catalytic activity">
    <reaction evidence="7">
        <text>a peptidoglycan chain = a peptidoglycan chain with N-acetyl-1,6-anhydromuramyl-[peptide] at the reducing end + a peptidoglycan chain with N-acetylglucosamine at the non-reducing end.</text>
        <dbReference type="EC" id="4.2.2.29"/>
    </reaction>
</comment>
<feature type="compositionally biased region" description="Polar residues" evidence="8">
    <location>
        <begin position="21"/>
        <end position="31"/>
    </location>
</feature>
<keyword evidence="10" id="KW-1185">Reference proteome</keyword>